<evidence type="ECO:0000259" key="2">
    <source>
        <dbReference type="Pfam" id="PF09917"/>
    </source>
</evidence>
<keyword evidence="1" id="KW-0732">Signal</keyword>
<evidence type="ECO:0000313" key="4">
    <source>
        <dbReference type="Proteomes" id="UP001431902"/>
    </source>
</evidence>
<feature type="signal peptide" evidence="1">
    <location>
        <begin position="1"/>
        <end position="22"/>
    </location>
</feature>
<dbReference type="Pfam" id="PF09917">
    <property type="entry name" value="DUF2147"/>
    <property type="match status" value="1"/>
</dbReference>
<dbReference type="RefSeq" id="WP_283224245.1">
    <property type="nucleotide sequence ID" value="NZ_JASGBH010000005.1"/>
</dbReference>
<dbReference type="InterPro" id="IPR019223">
    <property type="entry name" value="DUF2147"/>
</dbReference>
<accession>A0ABT6X6W0</accession>
<name>A0ABT6X6W0_9BURK</name>
<feature type="chain" id="PRO_5045250855" evidence="1">
    <location>
        <begin position="23"/>
        <end position="146"/>
    </location>
</feature>
<dbReference type="PANTHER" id="PTHR36919">
    <property type="entry name" value="BLR1215 PROTEIN"/>
    <property type="match status" value="1"/>
</dbReference>
<protein>
    <submittedName>
        <fullName evidence="3">DUF2147 domain-containing protein</fullName>
    </submittedName>
</protein>
<organism evidence="3 4">
    <name type="scientific">Limnohabitans lacus</name>
    <dbReference type="NCBI Taxonomy" id="3045173"/>
    <lineage>
        <taxon>Bacteria</taxon>
        <taxon>Pseudomonadati</taxon>
        <taxon>Pseudomonadota</taxon>
        <taxon>Betaproteobacteria</taxon>
        <taxon>Burkholderiales</taxon>
        <taxon>Comamonadaceae</taxon>
        <taxon>Limnohabitans</taxon>
    </lineage>
</organism>
<feature type="domain" description="DUF2147" evidence="2">
    <location>
        <begin position="27"/>
        <end position="143"/>
    </location>
</feature>
<evidence type="ECO:0000313" key="3">
    <source>
        <dbReference type="EMBL" id="MDI9233855.1"/>
    </source>
</evidence>
<dbReference type="Gene3D" id="2.40.128.520">
    <property type="match status" value="1"/>
</dbReference>
<gene>
    <name evidence="3" type="ORF">QLQ16_08400</name>
</gene>
<reference evidence="3" key="1">
    <citation type="submission" date="2023-05" db="EMBL/GenBank/DDBJ databases">
        <title>Limnohabitans sp. strain HM2-2 Genome sequencing and assembly.</title>
        <authorList>
            <person name="Jung Y."/>
        </authorList>
    </citation>
    <scope>NUCLEOTIDE SEQUENCE</scope>
    <source>
        <strain evidence="3">HM2-2</strain>
    </source>
</reference>
<keyword evidence="4" id="KW-1185">Reference proteome</keyword>
<proteinExistence type="predicted"/>
<dbReference type="Proteomes" id="UP001431902">
    <property type="component" value="Unassembled WGS sequence"/>
</dbReference>
<dbReference type="PANTHER" id="PTHR36919:SF3">
    <property type="entry name" value="BLL5882 PROTEIN"/>
    <property type="match status" value="1"/>
</dbReference>
<dbReference type="EMBL" id="JASGBH010000005">
    <property type="protein sequence ID" value="MDI9233855.1"/>
    <property type="molecule type" value="Genomic_DNA"/>
</dbReference>
<evidence type="ECO:0000256" key="1">
    <source>
        <dbReference type="SAM" id="SignalP"/>
    </source>
</evidence>
<comment type="caution">
    <text evidence="3">The sequence shown here is derived from an EMBL/GenBank/DDBJ whole genome shotgun (WGS) entry which is preliminary data.</text>
</comment>
<sequence length="146" mass="15922">MKNILRTMTLAGMGFLALAAQANSPVGRWHTIDDKTGETKSVVTIEDAGGVLRGKVSQILRKGADPAAKCDKCADDRKGQTILGMEIIRGVKKSAGNEYWEGGEILDPEEGKLYRVRLTPVEGGAKLQVRGFLGPFWRNQLWVKAP</sequence>